<keyword evidence="1" id="KW-0812">Transmembrane</keyword>
<keyword evidence="4" id="KW-1185">Reference proteome</keyword>
<keyword evidence="1" id="KW-0472">Membrane</keyword>
<reference evidence="3" key="3">
    <citation type="submission" date="2025-09" db="UniProtKB">
        <authorList>
            <consortium name="Ensembl"/>
        </authorList>
    </citation>
    <scope>IDENTIFICATION</scope>
</reference>
<dbReference type="InParanoid" id="A0A3P8UY76"/>
<name>A0A3P8UY76_CYNSE</name>
<proteinExistence type="predicted"/>
<dbReference type="GeneTree" id="ENSGT01150000287441"/>
<sequence>YLSTPSSYSPAVCFCLFIWTPLSFSIQADTLVTCPFASHLCAPLLTGALHLNECPAAPLIPVYVMVCGIIALLLMGLVVLPKLLCPAAQGLIWTCCVLTLILLTFIWFLVGNYKLTQEPAADQAEATKAYCDKTLYLLAFWATTMIYVFAGNALLIMACLYGCMGIMNMITNHLF</sequence>
<dbReference type="PANTHER" id="PTHR33444:SF10">
    <property type="entry name" value="NOVEL PROTEIN"/>
    <property type="match status" value="1"/>
</dbReference>
<reference evidence="3 4" key="1">
    <citation type="journal article" date="2014" name="Nat. Genet.">
        <title>Whole-genome sequence of a flatfish provides insights into ZW sex chromosome evolution and adaptation to a benthic lifestyle.</title>
        <authorList>
            <person name="Chen S."/>
            <person name="Zhang G."/>
            <person name="Shao C."/>
            <person name="Huang Q."/>
            <person name="Liu G."/>
            <person name="Zhang P."/>
            <person name="Song W."/>
            <person name="An N."/>
            <person name="Chalopin D."/>
            <person name="Volff J.N."/>
            <person name="Hong Y."/>
            <person name="Li Q."/>
            <person name="Sha Z."/>
            <person name="Zhou H."/>
            <person name="Xie M."/>
            <person name="Yu Q."/>
            <person name="Liu Y."/>
            <person name="Xiang H."/>
            <person name="Wang N."/>
            <person name="Wu K."/>
            <person name="Yang C."/>
            <person name="Zhou Q."/>
            <person name="Liao X."/>
            <person name="Yang L."/>
            <person name="Hu Q."/>
            <person name="Zhang J."/>
            <person name="Meng L."/>
            <person name="Jin L."/>
            <person name="Tian Y."/>
            <person name="Lian J."/>
            <person name="Yang J."/>
            <person name="Miao G."/>
            <person name="Liu S."/>
            <person name="Liang Z."/>
            <person name="Yan F."/>
            <person name="Li Y."/>
            <person name="Sun B."/>
            <person name="Zhang H."/>
            <person name="Zhang J."/>
            <person name="Zhu Y."/>
            <person name="Du M."/>
            <person name="Zhao Y."/>
            <person name="Schartl M."/>
            <person name="Tang Q."/>
            <person name="Wang J."/>
        </authorList>
    </citation>
    <scope>NUCLEOTIDE SEQUENCE</scope>
</reference>
<dbReference type="Proteomes" id="UP000265120">
    <property type="component" value="Chromosome 10"/>
</dbReference>
<protein>
    <submittedName>
        <fullName evidence="3">Uncharacterized protein</fullName>
    </submittedName>
</protein>
<evidence type="ECO:0000256" key="1">
    <source>
        <dbReference type="SAM" id="Phobius"/>
    </source>
</evidence>
<evidence type="ECO:0000313" key="3">
    <source>
        <dbReference type="Ensembl" id="ENSCSEP00000006769.1"/>
    </source>
</evidence>
<feature type="transmembrane region" description="Helical" evidence="1">
    <location>
        <begin position="138"/>
        <end position="163"/>
    </location>
</feature>
<evidence type="ECO:0000313" key="4">
    <source>
        <dbReference type="Proteomes" id="UP000265120"/>
    </source>
</evidence>
<dbReference type="PANTHER" id="PTHR33444">
    <property type="entry name" value="SI:DKEY-19B23.12-RELATED"/>
    <property type="match status" value="1"/>
</dbReference>
<organism evidence="3 4">
    <name type="scientific">Cynoglossus semilaevis</name>
    <name type="common">Tongue sole</name>
    <dbReference type="NCBI Taxonomy" id="244447"/>
    <lineage>
        <taxon>Eukaryota</taxon>
        <taxon>Metazoa</taxon>
        <taxon>Chordata</taxon>
        <taxon>Craniata</taxon>
        <taxon>Vertebrata</taxon>
        <taxon>Euteleostomi</taxon>
        <taxon>Actinopterygii</taxon>
        <taxon>Neopterygii</taxon>
        <taxon>Teleostei</taxon>
        <taxon>Neoteleostei</taxon>
        <taxon>Acanthomorphata</taxon>
        <taxon>Carangaria</taxon>
        <taxon>Pleuronectiformes</taxon>
        <taxon>Pleuronectoidei</taxon>
        <taxon>Cynoglossidae</taxon>
        <taxon>Cynoglossinae</taxon>
        <taxon>Cynoglossus</taxon>
    </lineage>
</organism>
<dbReference type="InterPro" id="IPR040350">
    <property type="entry name" value="TMEM272"/>
</dbReference>
<keyword evidence="1" id="KW-1133">Transmembrane helix</keyword>
<reference evidence="3" key="2">
    <citation type="submission" date="2025-08" db="UniProtKB">
        <authorList>
            <consortium name="Ensembl"/>
        </authorList>
    </citation>
    <scope>IDENTIFICATION</scope>
</reference>
<feature type="chain" id="PRO_5018252249" evidence="2">
    <location>
        <begin position="26"/>
        <end position="175"/>
    </location>
</feature>
<keyword evidence="2" id="KW-0732">Signal</keyword>
<feature type="signal peptide" evidence="2">
    <location>
        <begin position="1"/>
        <end position="25"/>
    </location>
</feature>
<dbReference type="AlphaFoldDB" id="A0A3P8UY76"/>
<accession>A0A3P8UY76</accession>
<evidence type="ECO:0000256" key="2">
    <source>
        <dbReference type="SAM" id="SignalP"/>
    </source>
</evidence>
<feature type="transmembrane region" description="Helical" evidence="1">
    <location>
        <begin position="60"/>
        <end position="79"/>
    </location>
</feature>
<feature type="transmembrane region" description="Helical" evidence="1">
    <location>
        <begin position="91"/>
        <end position="110"/>
    </location>
</feature>
<dbReference type="Ensembl" id="ENSCSET00000006843.1">
    <property type="protein sequence ID" value="ENSCSEP00000006769.1"/>
    <property type="gene ID" value="ENSCSEG00000004379.1"/>
</dbReference>